<evidence type="ECO:0008006" key="5">
    <source>
        <dbReference type="Google" id="ProtNLM"/>
    </source>
</evidence>
<dbReference type="Proteomes" id="UP000223913">
    <property type="component" value="Unassembled WGS sequence"/>
</dbReference>
<accession>A0A2D0N5S7</accession>
<dbReference type="EMBL" id="PDUD01000028">
    <property type="protein sequence ID" value="PHN03882.1"/>
    <property type="molecule type" value="Genomic_DNA"/>
</dbReference>
<keyword evidence="4" id="KW-1185">Reference proteome</keyword>
<evidence type="ECO:0000313" key="4">
    <source>
        <dbReference type="Proteomes" id="UP000223913"/>
    </source>
</evidence>
<feature type="domain" description="FIST" evidence="1">
    <location>
        <begin position="27"/>
        <end position="218"/>
    </location>
</feature>
<sequence>MNSHSFATQDPRDLEVKVDACINHQFQPTLAIVFCSIEQDISTIQVIFQQRDITCVGCTSAGEICDGSFFDQSIVCLLLDPEPSTFRIYESSPDQECTHQQAVDLGHFALSCFEEPASVVFSGGFSVNADNIIDGFKTAFGDLNRPIFGALAGDDLQLSRTLVFSNTAISDNALFALIFDNQKVRCEGIAISGWEAIGTVHTITRADGNVVHTIDDQPALDFFIKHFGYFSSAEIRKQSLENMSTQYPLQIIKENGNRVLRSPLIGNEEDGSLTLAAGVREGDQFRFSMSPGINVIDQTLTEFSTFHEKHAAADAMLLFSCKGRHSALGPFIGDEIKGVYEQWEKPLIGFFSYGELGVDDQGYCDFHNETCSLLLLREC</sequence>
<comment type="caution">
    <text evidence="3">The sequence shown here is derived from an EMBL/GenBank/DDBJ whole genome shotgun (WGS) entry which is preliminary data.</text>
</comment>
<reference evidence="3 4" key="1">
    <citation type="submission" date="2017-10" db="EMBL/GenBank/DDBJ databases">
        <title>The draft genome sequence of Lewinella nigricans NBRC 102662.</title>
        <authorList>
            <person name="Wang K."/>
        </authorList>
    </citation>
    <scope>NUCLEOTIDE SEQUENCE [LARGE SCALE GENOMIC DNA]</scope>
    <source>
        <strain evidence="3 4">NBRC 102662</strain>
    </source>
</reference>
<dbReference type="SMART" id="SM01204">
    <property type="entry name" value="FIST_C"/>
    <property type="match status" value="1"/>
</dbReference>
<protein>
    <recommendedName>
        <fullName evidence="5">Histidine kinase</fullName>
    </recommendedName>
</protein>
<gene>
    <name evidence="3" type="ORF">CRP01_23700</name>
</gene>
<dbReference type="AlphaFoldDB" id="A0A2D0N5S7"/>
<dbReference type="InterPro" id="IPR019494">
    <property type="entry name" value="FIST_C"/>
</dbReference>
<evidence type="ECO:0000259" key="2">
    <source>
        <dbReference type="SMART" id="SM01204"/>
    </source>
</evidence>
<dbReference type="Pfam" id="PF08495">
    <property type="entry name" value="FIST"/>
    <property type="match status" value="1"/>
</dbReference>
<dbReference type="OrthoDB" id="9770435at2"/>
<evidence type="ECO:0000313" key="3">
    <source>
        <dbReference type="EMBL" id="PHN03882.1"/>
    </source>
</evidence>
<dbReference type="SMART" id="SM00897">
    <property type="entry name" value="FIST"/>
    <property type="match status" value="1"/>
</dbReference>
<dbReference type="InterPro" id="IPR013702">
    <property type="entry name" value="FIST_domain_N"/>
</dbReference>
<dbReference type="Pfam" id="PF10442">
    <property type="entry name" value="FIST_C"/>
    <property type="match status" value="1"/>
</dbReference>
<organism evidence="3 4">
    <name type="scientific">Flavilitoribacter nigricans (strain ATCC 23147 / DSM 23189 / NBRC 102662 / NCIMB 1420 / SS-2)</name>
    <name type="common">Lewinella nigricans</name>
    <dbReference type="NCBI Taxonomy" id="1122177"/>
    <lineage>
        <taxon>Bacteria</taxon>
        <taxon>Pseudomonadati</taxon>
        <taxon>Bacteroidota</taxon>
        <taxon>Saprospiria</taxon>
        <taxon>Saprospirales</taxon>
        <taxon>Lewinellaceae</taxon>
        <taxon>Flavilitoribacter</taxon>
    </lineage>
</organism>
<evidence type="ECO:0000259" key="1">
    <source>
        <dbReference type="SMART" id="SM00897"/>
    </source>
</evidence>
<dbReference type="RefSeq" id="WP_099152595.1">
    <property type="nucleotide sequence ID" value="NZ_PDUD01000028.1"/>
</dbReference>
<name>A0A2D0N5S7_FLAN2</name>
<dbReference type="PANTHER" id="PTHR40252">
    <property type="entry name" value="BLR0328 PROTEIN"/>
    <property type="match status" value="1"/>
</dbReference>
<feature type="domain" description="FIST C-domain" evidence="2">
    <location>
        <begin position="219"/>
        <end position="359"/>
    </location>
</feature>
<proteinExistence type="predicted"/>
<dbReference type="PANTHER" id="PTHR40252:SF2">
    <property type="entry name" value="BLR0328 PROTEIN"/>
    <property type="match status" value="1"/>
</dbReference>